<gene>
    <name evidence="4" type="ORF">KR093_000042</name>
</gene>
<sequence>DALIPCSLDGPNFNDCLLKNLQVIFVNWTDGLPGTNTVGPVDPFFIKQLKLSRSSPKIDNNPININVDVKNIRVSGVSQAKLIDLNYDPNQHLVKAVLYIPKLRFDSDYKVKGNVLLLNLNGQGKGFFETEKVTAHLAVSVKARATPDATFCDVQSVKVGFPEIGGFKIKLDNLFGGDKQLEEAAHAIFNENWRQFYEILQPAIEEAIQAVMLDRTKKIFNYVPANYILENFH</sequence>
<evidence type="ECO:0000313" key="5">
    <source>
        <dbReference type="Proteomes" id="UP001200034"/>
    </source>
</evidence>
<dbReference type="Proteomes" id="UP001200034">
    <property type="component" value="Unassembled WGS sequence"/>
</dbReference>
<dbReference type="AlphaFoldDB" id="A0AAD4PGY5"/>
<dbReference type="GO" id="GO:0005615">
    <property type="term" value="C:extracellular space"/>
    <property type="evidence" value="ECO:0007669"/>
    <property type="project" value="TreeGrafter"/>
</dbReference>
<dbReference type="PANTHER" id="PTHR11008:SF25">
    <property type="entry name" value="IP09473P-RELATED"/>
    <property type="match status" value="1"/>
</dbReference>
<accession>A0AAD4PGY5</accession>
<dbReference type="InterPro" id="IPR010562">
    <property type="entry name" value="Haemolymph_juvenile_hormone-bd"/>
</dbReference>
<evidence type="ECO:0000256" key="1">
    <source>
        <dbReference type="ARBA" id="ARBA00022729"/>
    </source>
</evidence>
<evidence type="ECO:0008006" key="6">
    <source>
        <dbReference type="Google" id="ProtNLM"/>
    </source>
</evidence>
<feature type="non-terminal residue" evidence="4">
    <location>
        <position position="1"/>
    </location>
</feature>
<comment type="caution">
    <text evidence="4">The sequence shown here is derived from an EMBL/GenBank/DDBJ whole genome shotgun (WGS) entry which is preliminary data.</text>
</comment>
<dbReference type="Gene3D" id="3.15.10.30">
    <property type="entry name" value="Haemolymph juvenile hormone binding protein"/>
    <property type="match status" value="1"/>
</dbReference>
<keyword evidence="5" id="KW-1185">Reference proteome</keyword>
<dbReference type="Pfam" id="PF06585">
    <property type="entry name" value="JHBP"/>
    <property type="match status" value="1"/>
</dbReference>
<keyword evidence="2" id="KW-0090">Biological rhythms</keyword>
<evidence type="ECO:0000313" key="4">
    <source>
        <dbReference type="EMBL" id="KAH8358407.1"/>
    </source>
</evidence>
<evidence type="ECO:0000256" key="3">
    <source>
        <dbReference type="ARBA" id="ARBA00060902"/>
    </source>
</evidence>
<comment type="similarity">
    <text evidence="3">Belongs to the TO family.</text>
</comment>
<dbReference type="GO" id="GO:0007623">
    <property type="term" value="P:circadian rhythm"/>
    <property type="evidence" value="ECO:0007669"/>
    <property type="project" value="UniProtKB-ARBA"/>
</dbReference>
<reference evidence="4" key="1">
    <citation type="journal article" date="2021" name="Mol. Ecol. Resour.">
        <title>Phylogenomic analyses of the genus Drosophila reveals genomic signals of climate adaptation.</title>
        <authorList>
            <person name="Li F."/>
            <person name="Rane R.V."/>
            <person name="Luria V."/>
            <person name="Xiong Z."/>
            <person name="Chen J."/>
            <person name="Li Z."/>
            <person name="Catullo R.A."/>
            <person name="Griffin P.C."/>
            <person name="Schiffer M."/>
            <person name="Pearce S."/>
            <person name="Lee S.F."/>
            <person name="McElroy K."/>
            <person name="Stocker A."/>
            <person name="Shirriffs J."/>
            <person name="Cockerell F."/>
            <person name="Coppin C."/>
            <person name="Sgro C.M."/>
            <person name="Karger A."/>
            <person name="Cain J.W."/>
            <person name="Weber J.A."/>
            <person name="Santpere G."/>
            <person name="Kirschner M.W."/>
            <person name="Hoffmann A.A."/>
            <person name="Oakeshott J.G."/>
            <person name="Zhang G."/>
        </authorList>
    </citation>
    <scope>NUCLEOTIDE SEQUENCE</scope>
    <source>
        <strain evidence="4">BGI-SZ-2011g</strain>
    </source>
</reference>
<evidence type="ECO:0000256" key="2">
    <source>
        <dbReference type="ARBA" id="ARBA00023108"/>
    </source>
</evidence>
<keyword evidence="1" id="KW-0732">Signal</keyword>
<dbReference type="SMART" id="SM00700">
    <property type="entry name" value="JHBP"/>
    <property type="match status" value="1"/>
</dbReference>
<proteinExistence type="inferred from homology"/>
<protein>
    <recommendedName>
        <fullName evidence="6">Circadian clock-controlled protein</fullName>
    </recommendedName>
</protein>
<dbReference type="EMBL" id="JAJJHW010003409">
    <property type="protein sequence ID" value="KAH8358407.1"/>
    <property type="molecule type" value="Genomic_DNA"/>
</dbReference>
<name>A0AAD4PGY5_9MUSC</name>
<dbReference type="InterPro" id="IPR038606">
    <property type="entry name" value="To_sf"/>
</dbReference>
<dbReference type="FunFam" id="3.15.10.30:FF:000001">
    <property type="entry name" value="Takeout-like protein 1"/>
    <property type="match status" value="1"/>
</dbReference>
<organism evidence="4 5">
    <name type="scientific">Drosophila rubida</name>
    <dbReference type="NCBI Taxonomy" id="30044"/>
    <lineage>
        <taxon>Eukaryota</taxon>
        <taxon>Metazoa</taxon>
        <taxon>Ecdysozoa</taxon>
        <taxon>Arthropoda</taxon>
        <taxon>Hexapoda</taxon>
        <taxon>Insecta</taxon>
        <taxon>Pterygota</taxon>
        <taxon>Neoptera</taxon>
        <taxon>Endopterygota</taxon>
        <taxon>Diptera</taxon>
        <taxon>Brachycera</taxon>
        <taxon>Muscomorpha</taxon>
        <taxon>Ephydroidea</taxon>
        <taxon>Drosophilidae</taxon>
        <taxon>Drosophila</taxon>
    </lineage>
</organism>
<dbReference type="PANTHER" id="PTHR11008">
    <property type="entry name" value="PROTEIN TAKEOUT-LIKE PROTEIN"/>
    <property type="match status" value="1"/>
</dbReference>